<dbReference type="Proteomes" id="UP001142055">
    <property type="component" value="Chromosome 1"/>
</dbReference>
<dbReference type="SUPFAM" id="SSF48726">
    <property type="entry name" value="Immunoglobulin"/>
    <property type="match status" value="1"/>
</dbReference>
<protein>
    <recommendedName>
        <fullName evidence="3">Ig-like domain-containing protein</fullName>
    </recommendedName>
</protein>
<name>A0A9Q0MCX5_BLOTA</name>
<dbReference type="InterPro" id="IPR013783">
    <property type="entry name" value="Ig-like_fold"/>
</dbReference>
<dbReference type="PANTHER" id="PTHR21261">
    <property type="entry name" value="BEAT PROTEIN"/>
    <property type="match status" value="1"/>
</dbReference>
<feature type="non-terminal residue" evidence="1">
    <location>
        <position position="235"/>
    </location>
</feature>
<keyword evidence="2" id="KW-1185">Reference proteome</keyword>
<organism evidence="1 2">
    <name type="scientific">Blomia tropicalis</name>
    <name type="common">Mite</name>
    <dbReference type="NCBI Taxonomy" id="40697"/>
    <lineage>
        <taxon>Eukaryota</taxon>
        <taxon>Metazoa</taxon>
        <taxon>Ecdysozoa</taxon>
        <taxon>Arthropoda</taxon>
        <taxon>Chelicerata</taxon>
        <taxon>Arachnida</taxon>
        <taxon>Acari</taxon>
        <taxon>Acariformes</taxon>
        <taxon>Sarcoptiformes</taxon>
        <taxon>Astigmata</taxon>
        <taxon>Glycyphagoidea</taxon>
        <taxon>Echimyopodidae</taxon>
        <taxon>Blomia</taxon>
    </lineage>
</organism>
<dbReference type="EMBL" id="JAPWDV010000001">
    <property type="protein sequence ID" value="KAJ6221495.1"/>
    <property type="molecule type" value="Genomic_DNA"/>
</dbReference>
<dbReference type="InterPro" id="IPR036179">
    <property type="entry name" value="Ig-like_dom_sf"/>
</dbReference>
<dbReference type="PANTHER" id="PTHR21261:SF2">
    <property type="entry name" value="GH04238P-RELATED"/>
    <property type="match status" value="1"/>
</dbReference>
<comment type="caution">
    <text evidence="1">The sequence shown here is derived from an EMBL/GenBank/DDBJ whole genome shotgun (WGS) entry which is preliminary data.</text>
</comment>
<dbReference type="Gene3D" id="2.60.40.10">
    <property type="entry name" value="Immunoglobulins"/>
    <property type="match status" value="1"/>
</dbReference>
<dbReference type="OMA" id="QWIPPIP"/>
<evidence type="ECO:0008006" key="3">
    <source>
        <dbReference type="Google" id="ProtNLM"/>
    </source>
</evidence>
<sequence>MKSKMYCALALKIIHYSIPRMVDATNSTPVTLDCVYNYDPGDVKLVVRWFHNDSPEPIYQWIPEPDIRYVGELIRPYFDMEYKVSGDRYSKYRALRLSHKLPVSLSGNFSCVISSIANQDTRQGQMVVFVPPQKFEFQLIELSADQLALDCTVDGVHPKPLITFSEQISSNHSFRHHFPVVNVTVSYRPDVSLYRASFRHPVRSVLSVGTIYECRLELPGTNYVRKKRIKIIFPT</sequence>
<reference evidence="1" key="1">
    <citation type="submission" date="2022-12" db="EMBL/GenBank/DDBJ databases">
        <title>Genome assemblies of Blomia tropicalis.</title>
        <authorList>
            <person name="Cui Y."/>
        </authorList>
    </citation>
    <scope>NUCLEOTIDE SEQUENCE</scope>
    <source>
        <tissue evidence="1">Adult mites</tissue>
    </source>
</reference>
<dbReference type="AlphaFoldDB" id="A0A9Q0MCX5"/>
<evidence type="ECO:0000313" key="1">
    <source>
        <dbReference type="EMBL" id="KAJ6221495.1"/>
    </source>
</evidence>
<gene>
    <name evidence="1" type="ORF">RDWZM_000040</name>
</gene>
<proteinExistence type="predicted"/>
<accession>A0A9Q0MCX5</accession>
<evidence type="ECO:0000313" key="2">
    <source>
        <dbReference type="Proteomes" id="UP001142055"/>
    </source>
</evidence>